<feature type="region of interest" description="Disordered" evidence="1">
    <location>
        <begin position="321"/>
        <end position="355"/>
    </location>
</feature>
<accession>H2YRK9</accession>
<dbReference type="OMA" id="VAYMEWS"/>
<dbReference type="Proteomes" id="UP000007875">
    <property type="component" value="Unassembled WGS sequence"/>
</dbReference>
<dbReference type="eggNOG" id="ENOG502QYK7">
    <property type="taxonomic scope" value="Eukaryota"/>
</dbReference>
<evidence type="ECO:0000256" key="1">
    <source>
        <dbReference type="SAM" id="MobiDB-lite"/>
    </source>
</evidence>
<proteinExistence type="predicted"/>
<keyword evidence="4" id="KW-1185">Reference proteome</keyword>
<protein>
    <recommendedName>
        <fullName evidence="2">PEHE domain-containing protein</fullName>
    </recommendedName>
</protein>
<dbReference type="GeneTree" id="ENSGT00530000063688"/>
<dbReference type="InterPro" id="IPR026180">
    <property type="entry name" value="NSL1"/>
</dbReference>
<dbReference type="AlphaFoldDB" id="H2YRK9"/>
<dbReference type="PROSITE" id="PS52052">
    <property type="entry name" value="PEHE"/>
    <property type="match status" value="1"/>
</dbReference>
<evidence type="ECO:0000313" key="4">
    <source>
        <dbReference type="Proteomes" id="UP000007875"/>
    </source>
</evidence>
<feature type="domain" description="PEHE" evidence="2">
    <location>
        <begin position="251"/>
        <end position="376"/>
    </location>
</feature>
<dbReference type="Ensembl" id="ENSCSAVT00000008075.1">
    <property type="protein sequence ID" value="ENSCSAVP00000007969.1"/>
    <property type="gene ID" value="ENSCSAVG00000004752.1"/>
</dbReference>
<feature type="compositionally biased region" description="Acidic residues" evidence="1">
    <location>
        <begin position="270"/>
        <end position="279"/>
    </location>
</feature>
<feature type="region of interest" description="Disordered" evidence="1">
    <location>
        <begin position="433"/>
        <end position="589"/>
    </location>
</feature>
<dbReference type="InParanoid" id="H2YRK9"/>
<dbReference type="PANTHER" id="PTHR22443">
    <property type="entry name" value="NON-SPECIFIC LETHAL 1, ISOFORM M"/>
    <property type="match status" value="1"/>
</dbReference>
<dbReference type="GO" id="GO:0035035">
    <property type="term" value="F:histone acetyltransferase binding"/>
    <property type="evidence" value="ECO:0007669"/>
    <property type="project" value="TreeGrafter"/>
</dbReference>
<feature type="compositionally biased region" description="Acidic residues" evidence="1">
    <location>
        <begin position="531"/>
        <end position="546"/>
    </location>
</feature>
<feature type="region of interest" description="Disordered" evidence="1">
    <location>
        <begin position="262"/>
        <end position="282"/>
    </location>
</feature>
<feature type="compositionally biased region" description="Basic residues" evidence="1">
    <location>
        <begin position="108"/>
        <end position="117"/>
    </location>
</feature>
<evidence type="ECO:0000259" key="2">
    <source>
        <dbReference type="PROSITE" id="PS52052"/>
    </source>
</evidence>
<name>H2YRK9_CIOSA</name>
<dbReference type="SMART" id="SM01300">
    <property type="entry name" value="PEHE"/>
    <property type="match status" value="1"/>
</dbReference>
<dbReference type="Gene3D" id="6.10.250.3170">
    <property type="match status" value="1"/>
</dbReference>
<dbReference type="STRING" id="51511.ENSCSAVP00000007969"/>
<feature type="region of interest" description="Disordered" evidence="1">
    <location>
        <begin position="98"/>
        <end position="130"/>
    </location>
</feature>
<reference evidence="3" key="3">
    <citation type="submission" date="2025-09" db="UniProtKB">
        <authorList>
            <consortium name="Ensembl"/>
        </authorList>
    </citation>
    <scope>IDENTIFICATION</scope>
</reference>
<dbReference type="Pfam" id="PF15275">
    <property type="entry name" value="PEHE"/>
    <property type="match status" value="1"/>
</dbReference>
<reference evidence="3" key="2">
    <citation type="submission" date="2025-08" db="UniProtKB">
        <authorList>
            <consortium name="Ensembl"/>
        </authorList>
    </citation>
    <scope>IDENTIFICATION</scope>
</reference>
<organism evidence="3 4">
    <name type="scientific">Ciona savignyi</name>
    <name type="common">Pacific transparent sea squirt</name>
    <dbReference type="NCBI Taxonomy" id="51511"/>
    <lineage>
        <taxon>Eukaryota</taxon>
        <taxon>Metazoa</taxon>
        <taxon>Chordata</taxon>
        <taxon>Tunicata</taxon>
        <taxon>Ascidiacea</taxon>
        <taxon>Phlebobranchia</taxon>
        <taxon>Cionidae</taxon>
        <taxon>Ciona</taxon>
    </lineage>
</organism>
<reference evidence="4" key="1">
    <citation type="submission" date="2003-08" db="EMBL/GenBank/DDBJ databases">
        <authorList>
            <person name="Birren B."/>
            <person name="Nusbaum C."/>
            <person name="Abebe A."/>
            <person name="Abouelleil A."/>
            <person name="Adekoya E."/>
            <person name="Ait-zahra M."/>
            <person name="Allen N."/>
            <person name="Allen T."/>
            <person name="An P."/>
            <person name="Anderson M."/>
            <person name="Anderson S."/>
            <person name="Arachchi H."/>
            <person name="Armbruster J."/>
            <person name="Bachantsang P."/>
            <person name="Baldwin J."/>
            <person name="Barry A."/>
            <person name="Bayul T."/>
            <person name="Blitshsteyn B."/>
            <person name="Bloom T."/>
            <person name="Blye J."/>
            <person name="Boguslavskiy L."/>
            <person name="Borowsky M."/>
            <person name="Boukhgalter B."/>
            <person name="Brunache A."/>
            <person name="Butler J."/>
            <person name="Calixte N."/>
            <person name="Calvo S."/>
            <person name="Camarata J."/>
            <person name="Campo K."/>
            <person name="Chang J."/>
            <person name="Cheshatsang Y."/>
            <person name="Citroen M."/>
            <person name="Collymore A."/>
            <person name="Considine T."/>
            <person name="Cook A."/>
            <person name="Cooke P."/>
            <person name="Corum B."/>
            <person name="Cuomo C."/>
            <person name="David R."/>
            <person name="Dawoe T."/>
            <person name="Degray S."/>
            <person name="Dodge S."/>
            <person name="Dooley K."/>
            <person name="Dorje P."/>
            <person name="Dorjee K."/>
            <person name="Dorris L."/>
            <person name="Duffey N."/>
            <person name="Dupes A."/>
            <person name="Elkins T."/>
            <person name="Engels R."/>
            <person name="Erickson J."/>
            <person name="Farina A."/>
            <person name="Faro S."/>
            <person name="Ferreira P."/>
            <person name="Fischer H."/>
            <person name="Fitzgerald M."/>
            <person name="Foley K."/>
            <person name="Gage D."/>
            <person name="Galagan J."/>
            <person name="Gearin G."/>
            <person name="Gnerre S."/>
            <person name="Gnirke A."/>
            <person name="Goyette A."/>
            <person name="Graham J."/>
            <person name="Grandbois E."/>
            <person name="Gyaltsen K."/>
            <person name="Hafez N."/>
            <person name="Hagopian D."/>
            <person name="Hagos B."/>
            <person name="Hall J."/>
            <person name="Hatcher B."/>
            <person name="Heller A."/>
            <person name="Higgins H."/>
            <person name="Honan T."/>
            <person name="Horn A."/>
            <person name="Houde N."/>
            <person name="Hughes L."/>
            <person name="Hulme W."/>
            <person name="Husby E."/>
            <person name="Iliev I."/>
            <person name="Jaffe D."/>
            <person name="Jones C."/>
            <person name="Kamal M."/>
            <person name="Kamat A."/>
            <person name="Kamvysselis M."/>
            <person name="Karlsson E."/>
            <person name="Kells C."/>
            <person name="Kieu A."/>
            <person name="Kisner P."/>
            <person name="Kodira C."/>
            <person name="Kulbokas E."/>
            <person name="Labutti K."/>
            <person name="Lama D."/>
            <person name="Landers T."/>
            <person name="Leger J."/>
            <person name="Levine S."/>
            <person name="Lewis D."/>
            <person name="Lewis T."/>
            <person name="Lindblad-toh K."/>
            <person name="Liu X."/>
            <person name="Lokyitsang T."/>
            <person name="Lokyitsang Y."/>
            <person name="Lucien O."/>
            <person name="Lui A."/>
            <person name="Ma L.J."/>
            <person name="Mabbitt R."/>
            <person name="Macdonald J."/>
            <person name="Maclean C."/>
            <person name="Major J."/>
            <person name="Manning J."/>
            <person name="Marabella R."/>
            <person name="Maru K."/>
            <person name="Matthews C."/>
            <person name="Mauceli E."/>
            <person name="Mccarthy M."/>
            <person name="Mcdonough S."/>
            <person name="Mcghee T."/>
            <person name="Meldrim J."/>
            <person name="Meneus L."/>
            <person name="Mesirov J."/>
            <person name="Mihalev A."/>
            <person name="Mihova T."/>
            <person name="Mikkelsen T."/>
            <person name="Mlenga V."/>
            <person name="Moru K."/>
            <person name="Mozes J."/>
            <person name="Mulrain L."/>
            <person name="Munson G."/>
            <person name="Naylor J."/>
            <person name="Newes C."/>
            <person name="Nguyen C."/>
            <person name="Nguyen N."/>
            <person name="Nguyen T."/>
            <person name="Nicol R."/>
            <person name="Nielsen C."/>
            <person name="Nizzari M."/>
            <person name="Norbu C."/>
            <person name="Norbu N."/>
            <person name="O'donnell P."/>
            <person name="Okoawo O."/>
            <person name="O'leary S."/>
            <person name="Omotosho B."/>
            <person name="O'neill K."/>
            <person name="Osman S."/>
            <person name="Parker S."/>
            <person name="Perrin D."/>
            <person name="Phunkhang P."/>
            <person name="Piqani B."/>
            <person name="Purcell S."/>
            <person name="Rachupka T."/>
            <person name="Ramasamy U."/>
            <person name="Rameau R."/>
            <person name="Ray V."/>
            <person name="Raymond C."/>
            <person name="Retta R."/>
            <person name="Richardson S."/>
            <person name="Rise C."/>
            <person name="Rodriguez J."/>
            <person name="Rogers J."/>
            <person name="Rogov P."/>
            <person name="Rutman M."/>
            <person name="Schupbach R."/>
            <person name="Seaman C."/>
            <person name="Settipalli S."/>
            <person name="Sharpe T."/>
            <person name="Sheridan J."/>
            <person name="Sherpa N."/>
            <person name="Shi J."/>
            <person name="Smirnov S."/>
            <person name="Smith C."/>
            <person name="Sougnez C."/>
            <person name="Spencer B."/>
            <person name="Stalker J."/>
            <person name="Stange-thomann N."/>
            <person name="Stavropoulos S."/>
            <person name="Stetson K."/>
            <person name="Stone C."/>
            <person name="Stone S."/>
            <person name="Stubbs M."/>
            <person name="Talamas J."/>
            <person name="Tchuinga P."/>
            <person name="Tenzing P."/>
            <person name="Tesfaye S."/>
            <person name="Theodore J."/>
            <person name="Thoulutsang Y."/>
            <person name="Topham K."/>
            <person name="Towey S."/>
            <person name="Tsamla T."/>
            <person name="Tsomo N."/>
            <person name="Vallee D."/>
            <person name="Vassiliev H."/>
            <person name="Venkataraman V."/>
            <person name="Vinson J."/>
            <person name="Vo A."/>
            <person name="Wade C."/>
            <person name="Wang S."/>
            <person name="Wangchuk T."/>
            <person name="Wangdi T."/>
            <person name="Whittaker C."/>
            <person name="Wilkinson J."/>
            <person name="Wu Y."/>
            <person name="Wyman D."/>
            <person name="Yadav S."/>
            <person name="Yang S."/>
            <person name="Yang X."/>
            <person name="Yeager S."/>
            <person name="Yee E."/>
            <person name="Young G."/>
            <person name="Zainoun J."/>
            <person name="Zembeck L."/>
            <person name="Zimmer A."/>
            <person name="Zody M."/>
            <person name="Lander E."/>
        </authorList>
    </citation>
    <scope>NUCLEOTIDE SEQUENCE [LARGE SCALE GENOMIC DNA]</scope>
</reference>
<dbReference type="GO" id="GO:0044545">
    <property type="term" value="C:NSL complex"/>
    <property type="evidence" value="ECO:0007669"/>
    <property type="project" value="TreeGrafter"/>
</dbReference>
<evidence type="ECO:0000313" key="3">
    <source>
        <dbReference type="Ensembl" id="ENSCSAVP00000007969.1"/>
    </source>
</evidence>
<dbReference type="HOGENOM" id="CLU_527418_0_0_1"/>
<dbReference type="InterPro" id="IPR029332">
    <property type="entry name" value="PEHE_dom"/>
</dbReference>
<feature type="compositionally biased region" description="Basic and acidic residues" evidence="1">
    <location>
        <begin position="98"/>
        <end position="107"/>
    </location>
</feature>
<sequence length="597" mass="67885">MLRKRRIVRSGDIELLTNKRMKPPSVPNDASIMCGQFEQQTPFQRCDGRFLHSIPASFSVRAAIHDHSYHKTLSSKQDVPLSLRLSSFMCNNTKWCKEKKSGRERQEKKKSKRKQKASKQEERAKHRTRSATFVIEKSDKIIRSMSTLQRYTSMDERPLDSRKRRGSVQLMAEFNKRNRVASVDSDLEAHQYRSGASTPTELSLTHSCSSVQMQALMKRKRLADQAYDINNIVIPQHGLTATRIEKLQYKEILTPGWRVSADNEAKSKDDAEETEEDLVDSSYQTRHDRYEILEKKKYVAYMEWSMSKKNGTRVMSRANLPTTSPFFDNPALRDSPSPRIGSPEIPTPSSPDELNIGSPAALVRSRRSSSDHNIHRASVLVTPVPDVKLPLRESLSSEDGRPPRAYPVVESWKERKFPLNDEDFEDLMKTPVVENAPSFSNRFRPIARSGTDTNTAFKYKTPKSGDVVPAKRRRTDSTLSSMSRDDDRHSDGSNTSSYSARPAASRKEISPSQPRRHKPMVKPDFYVYSDIESDSAETTDSAEEEPLISGDDRPGSNYRHASTHWFAKPMDTPSSPPTPRTPTVEQKGPLLLKIKKK</sequence>
<dbReference type="PANTHER" id="PTHR22443:SF18">
    <property type="entry name" value="NON-SPECIFIC LETHAL 1, ISOFORM M"/>
    <property type="match status" value="1"/>
</dbReference>